<feature type="domain" description="Stress-response A/B barrel" evidence="2">
    <location>
        <begin position="1"/>
        <end position="94"/>
    </location>
</feature>
<dbReference type="InterPro" id="IPR044662">
    <property type="entry name" value="HS1/DABB1-like"/>
</dbReference>
<dbReference type="Proteomes" id="UP000243579">
    <property type="component" value="Unassembled WGS sequence"/>
</dbReference>
<dbReference type="InterPro" id="IPR013097">
    <property type="entry name" value="Dabb"/>
</dbReference>
<evidence type="ECO:0000259" key="2">
    <source>
        <dbReference type="PROSITE" id="PS51502"/>
    </source>
</evidence>
<organism evidence="3 4">
    <name type="scientific">Achlya hypogyna</name>
    <name type="common">Oomycete</name>
    <name type="synonym">Protoachlya hypogyna</name>
    <dbReference type="NCBI Taxonomy" id="1202772"/>
    <lineage>
        <taxon>Eukaryota</taxon>
        <taxon>Sar</taxon>
        <taxon>Stramenopiles</taxon>
        <taxon>Oomycota</taxon>
        <taxon>Saprolegniomycetes</taxon>
        <taxon>Saprolegniales</taxon>
        <taxon>Achlyaceae</taxon>
        <taxon>Achlya</taxon>
    </lineage>
</organism>
<dbReference type="Pfam" id="PF07876">
    <property type="entry name" value="Dabb"/>
    <property type="match status" value="1"/>
</dbReference>
<keyword evidence="4" id="KW-1185">Reference proteome</keyword>
<evidence type="ECO:0000313" key="4">
    <source>
        <dbReference type="Proteomes" id="UP000243579"/>
    </source>
</evidence>
<evidence type="ECO:0000256" key="1">
    <source>
        <dbReference type="ARBA" id="ARBA00011738"/>
    </source>
</evidence>
<name>A0A1V9YLI2_ACHHY</name>
<comment type="subunit">
    <text evidence="1">Homodimer.</text>
</comment>
<dbReference type="PANTHER" id="PTHR33178:SF10">
    <property type="entry name" value="STRESS-RESPONSE A_B BARREL DOMAIN-CONTAINING PROTEIN"/>
    <property type="match status" value="1"/>
</dbReference>
<comment type="caution">
    <text evidence="3">The sequence shown here is derived from an EMBL/GenBank/DDBJ whole genome shotgun (WGS) entry which is preliminary data.</text>
</comment>
<dbReference type="Gene3D" id="3.30.70.100">
    <property type="match status" value="1"/>
</dbReference>
<accession>A0A1V9YLI2</accession>
<dbReference type="PANTHER" id="PTHR33178">
    <property type="match status" value="1"/>
</dbReference>
<dbReference type="AlphaFoldDB" id="A0A1V9YLI2"/>
<dbReference type="SMART" id="SM00886">
    <property type="entry name" value="Dabb"/>
    <property type="match status" value="1"/>
</dbReference>
<reference evidence="3 4" key="1">
    <citation type="journal article" date="2014" name="Genome Biol. Evol.">
        <title>The secreted proteins of Achlya hypogyna and Thraustotheca clavata identify the ancestral oomycete secretome and reveal gene acquisitions by horizontal gene transfer.</title>
        <authorList>
            <person name="Misner I."/>
            <person name="Blouin N."/>
            <person name="Leonard G."/>
            <person name="Richards T.A."/>
            <person name="Lane C.E."/>
        </authorList>
    </citation>
    <scope>NUCLEOTIDE SEQUENCE [LARGE SCALE GENOMIC DNA]</scope>
    <source>
        <strain evidence="3 4">ATCC 48635</strain>
    </source>
</reference>
<sequence length="103" mass="11373">MEHVVLFKWKADASADAIATVGAGLVAMKDKIPGVMDLAYGQDFTVARAKGFTHMLVVRLTSREMLPGYAEHPEHQKVLVQIREIAEDIMAMDFESPRFAPSA</sequence>
<dbReference type="InterPro" id="IPR011008">
    <property type="entry name" value="Dimeric_a/b-barrel"/>
</dbReference>
<dbReference type="SUPFAM" id="SSF54909">
    <property type="entry name" value="Dimeric alpha+beta barrel"/>
    <property type="match status" value="1"/>
</dbReference>
<dbReference type="PROSITE" id="PS51502">
    <property type="entry name" value="S_R_A_B_BARREL"/>
    <property type="match status" value="1"/>
</dbReference>
<protein>
    <submittedName>
        <fullName evidence="3">Stress protein</fullName>
    </submittedName>
</protein>
<proteinExistence type="predicted"/>
<dbReference type="STRING" id="1202772.A0A1V9YLI2"/>
<dbReference type="EMBL" id="JNBR01001496">
    <property type="protein sequence ID" value="OQR86571.1"/>
    <property type="molecule type" value="Genomic_DNA"/>
</dbReference>
<gene>
    <name evidence="3" type="ORF">ACHHYP_10381</name>
</gene>
<evidence type="ECO:0000313" key="3">
    <source>
        <dbReference type="EMBL" id="OQR86571.1"/>
    </source>
</evidence>
<dbReference type="OrthoDB" id="42919at2759"/>